<proteinExistence type="predicted"/>
<dbReference type="Proteomes" id="UP000192656">
    <property type="component" value="Unassembled WGS sequence"/>
</dbReference>
<organism evidence="1 2">
    <name type="scientific">Fulvimarina manganoxydans</name>
    <dbReference type="NCBI Taxonomy" id="937218"/>
    <lineage>
        <taxon>Bacteria</taxon>
        <taxon>Pseudomonadati</taxon>
        <taxon>Pseudomonadota</taxon>
        <taxon>Alphaproteobacteria</taxon>
        <taxon>Hyphomicrobiales</taxon>
        <taxon>Aurantimonadaceae</taxon>
        <taxon>Fulvimarina</taxon>
    </lineage>
</organism>
<gene>
    <name evidence="1" type="ORF">SAMN06297251_10788</name>
</gene>
<dbReference type="AlphaFoldDB" id="A0A1W2BRW6"/>
<dbReference type="InterPro" id="IPR009409">
    <property type="entry name" value="DUF1059"/>
</dbReference>
<name>A0A1W2BRW6_9HYPH</name>
<sequence>MYELDCTGIIPGCKRVIQADSEAEVFRRAVMQARQNGIERTTPLMRDRLRAAVRERADFPSKTTPMVVAKRSTRSGAPRVV</sequence>
<dbReference type="RefSeq" id="WP_084409908.1">
    <property type="nucleotide sequence ID" value="NZ_FWXR01000007.1"/>
</dbReference>
<keyword evidence="2" id="KW-1185">Reference proteome</keyword>
<dbReference type="OrthoDB" id="7950435at2"/>
<protein>
    <submittedName>
        <fullName evidence="1">Predicted small metal-binding protein</fullName>
    </submittedName>
</protein>
<accession>A0A1W2BRW6</accession>
<dbReference type="EMBL" id="FWXR01000007">
    <property type="protein sequence ID" value="SMC75486.1"/>
    <property type="molecule type" value="Genomic_DNA"/>
</dbReference>
<dbReference type="Pfam" id="PF06348">
    <property type="entry name" value="DUF1059"/>
    <property type="match status" value="1"/>
</dbReference>
<reference evidence="1 2" key="1">
    <citation type="submission" date="2017-04" db="EMBL/GenBank/DDBJ databases">
        <authorList>
            <person name="Afonso C.L."/>
            <person name="Miller P.J."/>
            <person name="Scott M.A."/>
            <person name="Spackman E."/>
            <person name="Goraichik I."/>
            <person name="Dimitrov K.M."/>
            <person name="Suarez D.L."/>
            <person name="Swayne D.E."/>
        </authorList>
    </citation>
    <scope>NUCLEOTIDE SEQUENCE [LARGE SCALE GENOMIC DNA]</scope>
    <source>
        <strain evidence="1 2">CGMCC 1.10972</strain>
    </source>
</reference>
<evidence type="ECO:0000313" key="1">
    <source>
        <dbReference type="EMBL" id="SMC75486.1"/>
    </source>
</evidence>
<evidence type="ECO:0000313" key="2">
    <source>
        <dbReference type="Proteomes" id="UP000192656"/>
    </source>
</evidence>